<name>A0ABU0A120_9BACI</name>
<keyword evidence="1" id="KW-0812">Transmembrane</keyword>
<keyword evidence="1" id="KW-0472">Membrane</keyword>
<comment type="caution">
    <text evidence="2">The sequence shown here is derived from an EMBL/GenBank/DDBJ whole genome shotgun (WGS) entry which is preliminary data.</text>
</comment>
<dbReference type="RefSeq" id="WP_307329861.1">
    <property type="nucleotide sequence ID" value="NZ_JAUSUG010000021.1"/>
</dbReference>
<dbReference type="PANTHER" id="PTHR34300">
    <property type="entry name" value="QUEUOSINE PRECURSOR TRANSPORTER-RELATED"/>
    <property type="match status" value="1"/>
</dbReference>
<keyword evidence="1" id="KW-0813">Transport</keyword>
<dbReference type="Proteomes" id="UP001230005">
    <property type="component" value="Unassembled WGS sequence"/>
</dbReference>
<gene>
    <name evidence="2" type="ORF">J2S74_004385</name>
</gene>
<feature type="transmembrane region" description="Helical" evidence="1">
    <location>
        <begin position="12"/>
        <end position="33"/>
    </location>
</feature>
<feature type="transmembrane region" description="Helical" evidence="1">
    <location>
        <begin position="156"/>
        <end position="175"/>
    </location>
</feature>
<dbReference type="Pfam" id="PF02592">
    <property type="entry name" value="Vut_1"/>
    <property type="match status" value="1"/>
</dbReference>
<feature type="transmembrane region" description="Helical" evidence="1">
    <location>
        <begin position="112"/>
        <end position="135"/>
    </location>
</feature>
<keyword evidence="3" id="KW-1185">Reference proteome</keyword>
<feature type="transmembrane region" description="Helical" evidence="1">
    <location>
        <begin position="73"/>
        <end position="92"/>
    </location>
</feature>
<dbReference type="PANTHER" id="PTHR34300:SF2">
    <property type="entry name" value="QUEUOSINE PRECURSOR TRANSPORTER-RELATED"/>
    <property type="match status" value="1"/>
</dbReference>
<evidence type="ECO:0000313" key="3">
    <source>
        <dbReference type="Proteomes" id="UP001230005"/>
    </source>
</evidence>
<feature type="transmembrane region" description="Helical" evidence="1">
    <location>
        <begin position="39"/>
        <end position="61"/>
    </location>
</feature>
<dbReference type="HAMAP" id="MF_02088">
    <property type="entry name" value="Q_prec_transport"/>
    <property type="match status" value="1"/>
</dbReference>
<comment type="similarity">
    <text evidence="1">Belongs to the vitamin uptake transporter (VUT/ECF) (TC 2.A.88) family. Q precursor transporter subfamily.</text>
</comment>
<keyword evidence="1" id="KW-1133">Transmembrane helix</keyword>
<comment type="function">
    <text evidence="1">Involved in the import of queuosine (Q) precursors, required for Q precursor salvage.</text>
</comment>
<dbReference type="NCBIfam" id="TIGR00697">
    <property type="entry name" value="queuosine precursor transporter"/>
    <property type="match status" value="1"/>
</dbReference>
<sequence length="229" mass="25177">MKNSIVLNETQVYKLVLLAGIFFTALLVSNVISAKLFDIGGIVLTAGILMYPLTFLISDAIAEVYGKSIAKRVIIIGLVMNVLMIGFFYLAITLPPAGYWPMQGEFEAILGAVPRMVAASLIAYFISQMFDVNLFHKLKEKTQGKHLWLRNNGSTMASQLIDSTIFVFIAFYGVMPLSALFTMIGTQYLVKLAIAAADTPFIYLTVKWLKGDSNKSTNNSNKEAVPNVS</sequence>
<evidence type="ECO:0000256" key="1">
    <source>
        <dbReference type="HAMAP-Rule" id="MF_02088"/>
    </source>
</evidence>
<accession>A0ABU0A120</accession>
<dbReference type="EMBL" id="JAUSUG010000021">
    <property type="protein sequence ID" value="MDQ0256940.1"/>
    <property type="molecule type" value="Genomic_DNA"/>
</dbReference>
<comment type="subcellular location">
    <subcellularLocation>
        <location evidence="1">Cell membrane</location>
        <topology evidence="1">Multi-pass membrane protein</topology>
    </subcellularLocation>
</comment>
<reference evidence="2 3" key="1">
    <citation type="submission" date="2023-07" db="EMBL/GenBank/DDBJ databases">
        <title>Genomic Encyclopedia of Type Strains, Phase IV (KMG-IV): sequencing the most valuable type-strain genomes for metagenomic binning, comparative biology and taxonomic classification.</title>
        <authorList>
            <person name="Goeker M."/>
        </authorList>
    </citation>
    <scope>NUCLEOTIDE SEQUENCE [LARGE SCALE GENOMIC DNA]</scope>
    <source>
        <strain evidence="2 3">DSM 9768</strain>
    </source>
</reference>
<evidence type="ECO:0000313" key="2">
    <source>
        <dbReference type="EMBL" id="MDQ0256940.1"/>
    </source>
</evidence>
<proteinExistence type="inferred from homology"/>
<protein>
    <recommendedName>
        <fullName evidence="1">Probable queuosine precursor transporter</fullName>
        <shortName evidence="1">Q precursor transporter</shortName>
    </recommendedName>
</protein>
<keyword evidence="1" id="KW-1003">Cell membrane</keyword>
<organism evidence="2 3">
    <name type="scientific">Evansella vedderi</name>
    <dbReference type="NCBI Taxonomy" id="38282"/>
    <lineage>
        <taxon>Bacteria</taxon>
        <taxon>Bacillati</taxon>
        <taxon>Bacillota</taxon>
        <taxon>Bacilli</taxon>
        <taxon>Bacillales</taxon>
        <taxon>Bacillaceae</taxon>
        <taxon>Evansella</taxon>
    </lineage>
</organism>
<dbReference type="InterPro" id="IPR003744">
    <property type="entry name" value="YhhQ"/>
</dbReference>